<reference evidence="2 3" key="1">
    <citation type="submission" date="2014-04" db="EMBL/GenBank/DDBJ databases">
        <title>Evolutionary Origins and Diversification of the Mycorrhizal Mutualists.</title>
        <authorList>
            <consortium name="DOE Joint Genome Institute"/>
            <consortium name="Mycorrhizal Genomics Consortium"/>
            <person name="Kohler A."/>
            <person name="Kuo A."/>
            <person name="Nagy L.G."/>
            <person name="Floudas D."/>
            <person name="Copeland A."/>
            <person name="Barry K.W."/>
            <person name="Cichocki N."/>
            <person name="Veneault-Fourrey C."/>
            <person name="LaButti K."/>
            <person name="Lindquist E.A."/>
            <person name="Lipzen A."/>
            <person name="Lundell T."/>
            <person name="Morin E."/>
            <person name="Murat C."/>
            <person name="Riley R."/>
            <person name="Ohm R."/>
            <person name="Sun H."/>
            <person name="Tunlid A."/>
            <person name="Henrissat B."/>
            <person name="Grigoriev I.V."/>
            <person name="Hibbett D.S."/>
            <person name="Martin F."/>
        </authorList>
    </citation>
    <scope>NUCLEOTIDE SEQUENCE [LARGE SCALE GENOMIC DNA]</scope>
    <source>
        <strain evidence="2 3">FD-317 M1</strain>
    </source>
</reference>
<feature type="non-terminal residue" evidence="2">
    <location>
        <position position="189"/>
    </location>
</feature>
<dbReference type="AlphaFoldDB" id="A0A0D0BFZ9"/>
<evidence type="ECO:0000259" key="1">
    <source>
        <dbReference type="Pfam" id="PF18717"/>
    </source>
</evidence>
<keyword evidence="3" id="KW-1185">Reference proteome</keyword>
<evidence type="ECO:0000313" key="3">
    <source>
        <dbReference type="Proteomes" id="UP000053593"/>
    </source>
</evidence>
<dbReference type="Pfam" id="PF18717">
    <property type="entry name" value="CxC4"/>
    <property type="match status" value="1"/>
</dbReference>
<feature type="non-terminal residue" evidence="2">
    <location>
        <position position="1"/>
    </location>
</feature>
<accession>A0A0D0BFZ9</accession>
<gene>
    <name evidence="2" type="ORF">GYMLUDRAFT_111580</name>
</gene>
<organism evidence="2 3">
    <name type="scientific">Collybiopsis luxurians FD-317 M1</name>
    <dbReference type="NCBI Taxonomy" id="944289"/>
    <lineage>
        <taxon>Eukaryota</taxon>
        <taxon>Fungi</taxon>
        <taxon>Dikarya</taxon>
        <taxon>Basidiomycota</taxon>
        <taxon>Agaricomycotina</taxon>
        <taxon>Agaricomycetes</taxon>
        <taxon>Agaricomycetidae</taxon>
        <taxon>Agaricales</taxon>
        <taxon>Marasmiineae</taxon>
        <taxon>Omphalotaceae</taxon>
        <taxon>Collybiopsis</taxon>
        <taxon>Collybiopsis luxurians</taxon>
    </lineage>
</organism>
<proteinExistence type="predicted"/>
<dbReference type="OrthoDB" id="5598737at2759"/>
<name>A0A0D0BFZ9_9AGAR</name>
<dbReference type="EMBL" id="KN834827">
    <property type="protein sequence ID" value="KIK53586.1"/>
    <property type="molecule type" value="Genomic_DNA"/>
</dbReference>
<feature type="domain" description="HMG" evidence="1">
    <location>
        <begin position="3"/>
        <end position="112"/>
    </location>
</feature>
<dbReference type="Proteomes" id="UP000053593">
    <property type="component" value="Unassembled WGS sequence"/>
</dbReference>
<protein>
    <recommendedName>
        <fullName evidence="1">HMG domain-containing protein</fullName>
    </recommendedName>
</protein>
<dbReference type="HOGENOM" id="CLU_069971_0_0_1"/>
<dbReference type="InterPro" id="IPR040648">
    <property type="entry name" value="HMGXB3_CxC4"/>
</dbReference>
<sequence length="189" mass="21997">FFDPQCPIITRECQIYTLTQAFVAQIELQPCPRCPPEQRHYIGPELRSVGLFNFNNSTIFSHELLNEYISAFSSSETPFEPWVHTIAWRYGEMEPTIPFVGSGLFRSVWFAYVRLIHFEGDKSCPSCGDFPNNVIWDGVSIAFGWKHVNEELQPPTVICNNAPNWPSRSIPQQEWLHNAKMRKKLQEWF</sequence>
<evidence type="ECO:0000313" key="2">
    <source>
        <dbReference type="EMBL" id="KIK53586.1"/>
    </source>
</evidence>